<sequence>MQKPRNRPVYINPEYPKERRRAGAWPEQYITSTCRSMMVGLQAARWRRSDVAHQCQQAGPRKQPRHVSGVTCGSGATPVKTRLSSKRSPHDLPRYQHFIHVVTCRPAPGTAHTGMLIRGRAASIAGGVAEAHGVITFLILGPEHANKTR</sequence>
<dbReference type="AlphaFoldDB" id="A0A1A0HG53"/>
<evidence type="ECO:0000313" key="2">
    <source>
        <dbReference type="EMBL" id="OBA22981.1"/>
    </source>
</evidence>
<organism evidence="2 3">
    <name type="scientific">Metschnikowia bicuspidata var. bicuspidata NRRL YB-4993</name>
    <dbReference type="NCBI Taxonomy" id="869754"/>
    <lineage>
        <taxon>Eukaryota</taxon>
        <taxon>Fungi</taxon>
        <taxon>Dikarya</taxon>
        <taxon>Ascomycota</taxon>
        <taxon>Saccharomycotina</taxon>
        <taxon>Pichiomycetes</taxon>
        <taxon>Metschnikowiaceae</taxon>
        <taxon>Metschnikowia</taxon>
    </lineage>
</organism>
<dbReference type="RefSeq" id="XP_018713462.1">
    <property type="nucleotide sequence ID" value="XM_018859415.1"/>
</dbReference>
<feature type="region of interest" description="Disordered" evidence="1">
    <location>
        <begin position="54"/>
        <end position="90"/>
    </location>
</feature>
<keyword evidence="3" id="KW-1185">Reference proteome</keyword>
<comment type="caution">
    <text evidence="2">The sequence shown here is derived from an EMBL/GenBank/DDBJ whole genome shotgun (WGS) entry which is preliminary data.</text>
</comment>
<evidence type="ECO:0000256" key="1">
    <source>
        <dbReference type="SAM" id="MobiDB-lite"/>
    </source>
</evidence>
<reference evidence="2 3" key="1">
    <citation type="submission" date="2016-05" db="EMBL/GenBank/DDBJ databases">
        <title>Comparative genomics of biotechnologically important yeasts.</title>
        <authorList>
            <consortium name="DOE Joint Genome Institute"/>
            <person name="Riley R."/>
            <person name="Haridas S."/>
            <person name="Wolfe K.H."/>
            <person name="Lopes M.R."/>
            <person name="Hittinger C.T."/>
            <person name="Goker M."/>
            <person name="Salamov A."/>
            <person name="Wisecaver J."/>
            <person name="Long T.M."/>
            <person name="Aerts A.L."/>
            <person name="Barry K."/>
            <person name="Choi C."/>
            <person name="Clum A."/>
            <person name="Coughlan A.Y."/>
            <person name="Deshpande S."/>
            <person name="Douglass A.P."/>
            <person name="Hanson S.J."/>
            <person name="Klenk H.-P."/>
            <person name="LaButti K."/>
            <person name="Lapidus A."/>
            <person name="Lindquist E."/>
            <person name="Lipzen A."/>
            <person name="Meier-kolthoff J.P."/>
            <person name="Ohm R.A."/>
            <person name="Otillar R.P."/>
            <person name="Pangilinan J."/>
            <person name="Peng Y."/>
            <person name="Rokas A."/>
            <person name="Rosa C.A."/>
            <person name="Scheuner C."/>
            <person name="Sibirny A.A."/>
            <person name="Slot J.C."/>
            <person name="Stielow J.B."/>
            <person name="Sun H."/>
            <person name="Kurtzman C.P."/>
            <person name="Blackwell M."/>
            <person name="Grigoriev I.V."/>
            <person name="Jeffries T.W."/>
        </authorList>
    </citation>
    <scope>NUCLEOTIDE SEQUENCE [LARGE SCALE GENOMIC DNA]</scope>
    <source>
        <strain evidence="2 3">NRRL YB-4993</strain>
    </source>
</reference>
<name>A0A1A0HG53_9ASCO</name>
<gene>
    <name evidence="2" type="ORF">METBIDRAFT_95986</name>
</gene>
<accession>A0A1A0HG53</accession>
<dbReference type="Proteomes" id="UP000092555">
    <property type="component" value="Unassembled WGS sequence"/>
</dbReference>
<evidence type="ECO:0000313" key="3">
    <source>
        <dbReference type="Proteomes" id="UP000092555"/>
    </source>
</evidence>
<protein>
    <submittedName>
        <fullName evidence="2">Uncharacterized protein</fullName>
    </submittedName>
</protein>
<proteinExistence type="predicted"/>
<dbReference type="GeneID" id="30032390"/>
<dbReference type="EMBL" id="LXTC01000001">
    <property type="protein sequence ID" value="OBA22981.1"/>
    <property type="molecule type" value="Genomic_DNA"/>
</dbReference>